<reference evidence="1" key="1">
    <citation type="journal article" date="2018" name="DNA Res.">
        <title>Multiple hybrid de novo genome assembly of finger millet, an orphan allotetraploid crop.</title>
        <authorList>
            <person name="Hatakeyama M."/>
            <person name="Aluri S."/>
            <person name="Balachadran M.T."/>
            <person name="Sivarajan S.R."/>
            <person name="Patrignani A."/>
            <person name="Gruter S."/>
            <person name="Poveda L."/>
            <person name="Shimizu-Inatsugi R."/>
            <person name="Baeten J."/>
            <person name="Francoijs K.J."/>
            <person name="Nataraja K.N."/>
            <person name="Reddy Y.A.N."/>
            <person name="Phadnis S."/>
            <person name="Ravikumar R.L."/>
            <person name="Schlapbach R."/>
            <person name="Sreeman S.M."/>
            <person name="Shimizu K.K."/>
        </authorList>
    </citation>
    <scope>NUCLEOTIDE SEQUENCE</scope>
</reference>
<evidence type="ECO:0000313" key="2">
    <source>
        <dbReference type="Proteomes" id="UP001054889"/>
    </source>
</evidence>
<keyword evidence="2" id="KW-1185">Reference proteome</keyword>
<evidence type="ECO:0000313" key="1">
    <source>
        <dbReference type="EMBL" id="GJN38078.1"/>
    </source>
</evidence>
<comment type="caution">
    <text evidence="1">The sequence shown here is derived from an EMBL/GenBank/DDBJ whole genome shotgun (WGS) entry which is preliminary data.</text>
</comment>
<gene>
    <name evidence="1" type="primary">gb27087</name>
    <name evidence="1" type="ORF">PR202_gb27087</name>
</gene>
<reference evidence="1" key="2">
    <citation type="submission" date="2021-12" db="EMBL/GenBank/DDBJ databases">
        <title>Resequencing data analysis of finger millet.</title>
        <authorList>
            <person name="Hatakeyama M."/>
            <person name="Aluri S."/>
            <person name="Balachadran M.T."/>
            <person name="Sivarajan S.R."/>
            <person name="Poveda L."/>
            <person name="Shimizu-Inatsugi R."/>
            <person name="Schlapbach R."/>
            <person name="Sreeman S.M."/>
            <person name="Shimizu K.K."/>
        </authorList>
    </citation>
    <scope>NUCLEOTIDE SEQUENCE</scope>
</reference>
<protein>
    <submittedName>
        <fullName evidence="1">Uncharacterized protein</fullName>
    </submittedName>
</protein>
<accession>A0AAV5FTG1</accession>
<sequence>MGRCTLATIDLTACKNRQGLFGSPRPSYAASLAADVLPLAADVRAPRPPASSAHAANLASEVQCRCIPIPIPPPPIRLSITFDCRACLSRCGHRLALEPRRPRAVAQFGRELTGRVASPSLVHRYCPG</sequence>
<dbReference type="AlphaFoldDB" id="A0AAV5FTG1"/>
<dbReference type="Proteomes" id="UP001054889">
    <property type="component" value="Unassembled WGS sequence"/>
</dbReference>
<dbReference type="EMBL" id="BQKI01000095">
    <property type="protein sequence ID" value="GJN38078.1"/>
    <property type="molecule type" value="Genomic_DNA"/>
</dbReference>
<name>A0AAV5FTG1_ELECO</name>
<proteinExistence type="predicted"/>
<organism evidence="1 2">
    <name type="scientific">Eleusine coracana subsp. coracana</name>
    <dbReference type="NCBI Taxonomy" id="191504"/>
    <lineage>
        <taxon>Eukaryota</taxon>
        <taxon>Viridiplantae</taxon>
        <taxon>Streptophyta</taxon>
        <taxon>Embryophyta</taxon>
        <taxon>Tracheophyta</taxon>
        <taxon>Spermatophyta</taxon>
        <taxon>Magnoliopsida</taxon>
        <taxon>Liliopsida</taxon>
        <taxon>Poales</taxon>
        <taxon>Poaceae</taxon>
        <taxon>PACMAD clade</taxon>
        <taxon>Chloridoideae</taxon>
        <taxon>Cynodonteae</taxon>
        <taxon>Eleusininae</taxon>
        <taxon>Eleusine</taxon>
    </lineage>
</organism>